<dbReference type="Gene3D" id="3.90.470.20">
    <property type="entry name" value="4'-phosphopantetheinyl transferase domain"/>
    <property type="match status" value="1"/>
</dbReference>
<evidence type="ECO:0000256" key="6">
    <source>
        <dbReference type="ARBA" id="ARBA00023098"/>
    </source>
</evidence>
<keyword evidence="7 8" id="KW-0275">Fatty acid biosynthesis</keyword>
<evidence type="ECO:0000256" key="2">
    <source>
        <dbReference type="ARBA" id="ARBA00022679"/>
    </source>
</evidence>
<dbReference type="NCBIfam" id="NF000831">
    <property type="entry name" value="PRK00070.3-1"/>
    <property type="match status" value="1"/>
</dbReference>
<dbReference type="AlphaFoldDB" id="A0A376D3E0"/>
<feature type="binding site" evidence="8">
    <location>
        <position position="27"/>
    </location>
    <ligand>
        <name>Mg(2+)</name>
        <dbReference type="ChEBI" id="CHEBI:18420"/>
    </ligand>
</feature>
<dbReference type="SUPFAM" id="SSF56214">
    <property type="entry name" value="4'-phosphopantetheinyl transferase"/>
    <property type="match status" value="1"/>
</dbReference>
<keyword evidence="5 8" id="KW-0460">Magnesium</keyword>
<dbReference type="GO" id="GO:0006633">
    <property type="term" value="P:fatty acid biosynthetic process"/>
    <property type="evidence" value="ECO:0007669"/>
    <property type="project" value="UniProtKB-UniRule"/>
</dbReference>
<comment type="similarity">
    <text evidence="8">Belongs to the P-Pant transferase superfamily. AcpS family.</text>
</comment>
<protein>
    <recommendedName>
        <fullName evidence="8">Holo-[acyl-carrier-protein] synthase</fullName>
        <shortName evidence="8">Holo-ACP synthase</shortName>
        <ecNumber evidence="8">2.7.8.7</ecNumber>
    </recommendedName>
    <alternativeName>
        <fullName evidence="8">4'-phosphopantetheinyl transferase AcpS</fullName>
    </alternativeName>
</protein>
<dbReference type="GO" id="GO:0000287">
    <property type="term" value="F:magnesium ion binding"/>
    <property type="evidence" value="ECO:0007669"/>
    <property type="project" value="UniProtKB-UniRule"/>
</dbReference>
<keyword evidence="2 8" id="KW-0808">Transferase</keyword>
<keyword evidence="3 8" id="KW-0479">Metal-binding</keyword>
<dbReference type="InterPro" id="IPR004568">
    <property type="entry name" value="Ppantetheine-prot_Trfase_dom"/>
</dbReference>
<accession>A0A376D3E0</accession>
<gene>
    <name evidence="8 10" type="primary">acpS</name>
    <name evidence="10" type="ORF">NCTC10289_02170</name>
</gene>
<dbReference type="InterPro" id="IPR008278">
    <property type="entry name" value="4-PPantetheinyl_Trfase_dom"/>
</dbReference>
<proteinExistence type="inferred from homology"/>
<dbReference type="NCBIfam" id="TIGR00556">
    <property type="entry name" value="pantethn_trn"/>
    <property type="match status" value="1"/>
</dbReference>
<dbReference type="InterPro" id="IPR037143">
    <property type="entry name" value="4-PPantetheinyl_Trfase_dom_sf"/>
</dbReference>
<keyword evidence="6 8" id="KW-0443">Lipid metabolism</keyword>
<dbReference type="GO" id="GO:0005737">
    <property type="term" value="C:cytoplasm"/>
    <property type="evidence" value="ECO:0007669"/>
    <property type="project" value="UniProtKB-SubCell"/>
</dbReference>
<keyword evidence="8" id="KW-0963">Cytoplasm</keyword>
<evidence type="ECO:0000313" key="10">
    <source>
        <dbReference type="EMBL" id="STC80572.1"/>
    </source>
</evidence>
<dbReference type="Pfam" id="PF01648">
    <property type="entry name" value="ACPS"/>
    <property type="match status" value="1"/>
</dbReference>
<dbReference type="InterPro" id="IPR002582">
    <property type="entry name" value="ACPS"/>
</dbReference>
<evidence type="ECO:0000256" key="3">
    <source>
        <dbReference type="ARBA" id="ARBA00022723"/>
    </source>
</evidence>
<sequence length="159" mass="17333">MSWRNSSRSWRAKLARMTVSGVSVGTDLVHIPSFAQQLDTPGTSFERVFSAFELRVAQARGYTGAARAQHLAGRWAAKEAFIKAWSQARYGGAPLMAEEAVDWAEIEVHPDAWGRVALALRGEMARQAHESLGAYTTALSVSHDGDYATATVILSRPSQ</sequence>
<feature type="domain" description="4'-phosphopantetheinyl transferase" evidence="9">
    <location>
        <begin position="23"/>
        <end position="147"/>
    </location>
</feature>
<comment type="function">
    <text evidence="8">Transfers the 4'-phosphopantetheine moiety from coenzyme A to a Ser of acyl-carrier-protein.</text>
</comment>
<dbReference type="GO" id="GO:0008897">
    <property type="term" value="F:holo-[acyl-carrier-protein] synthase activity"/>
    <property type="evidence" value="ECO:0007669"/>
    <property type="project" value="UniProtKB-UniRule"/>
</dbReference>
<reference evidence="10 11" key="1">
    <citation type="submission" date="2018-06" db="EMBL/GenBank/DDBJ databases">
        <authorList>
            <consortium name="Pathogen Informatics"/>
            <person name="Doyle S."/>
        </authorList>
    </citation>
    <scope>NUCLEOTIDE SEQUENCE [LARGE SCALE GENOMIC DNA]</scope>
    <source>
        <strain evidence="10 11">NCTC10289</strain>
    </source>
</reference>
<evidence type="ECO:0000259" key="9">
    <source>
        <dbReference type="Pfam" id="PF01648"/>
    </source>
</evidence>
<evidence type="ECO:0000256" key="4">
    <source>
        <dbReference type="ARBA" id="ARBA00022832"/>
    </source>
</evidence>
<keyword evidence="4 8" id="KW-0276">Fatty acid metabolism</keyword>
<dbReference type="Proteomes" id="UP000254287">
    <property type="component" value="Unassembled WGS sequence"/>
</dbReference>
<feature type="binding site" evidence="8">
    <location>
        <position position="79"/>
    </location>
    <ligand>
        <name>Mg(2+)</name>
        <dbReference type="ChEBI" id="CHEBI:18420"/>
    </ligand>
</feature>
<keyword evidence="1 8" id="KW-0444">Lipid biosynthesis</keyword>
<comment type="catalytic activity">
    <reaction evidence="8">
        <text>apo-[ACP] + CoA = holo-[ACP] + adenosine 3',5'-bisphosphate + H(+)</text>
        <dbReference type="Rhea" id="RHEA:12068"/>
        <dbReference type="Rhea" id="RHEA-COMP:9685"/>
        <dbReference type="Rhea" id="RHEA-COMP:9690"/>
        <dbReference type="ChEBI" id="CHEBI:15378"/>
        <dbReference type="ChEBI" id="CHEBI:29999"/>
        <dbReference type="ChEBI" id="CHEBI:57287"/>
        <dbReference type="ChEBI" id="CHEBI:58343"/>
        <dbReference type="ChEBI" id="CHEBI:64479"/>
        <dbReference type="EC" id="2.7.8.7"/>
    </reaction>
</comment>
<organism evidence="10 11">
    <name type="scientific">Corynebacterium minutissimum</name>
    <dbReference type="NCBI Taxonomy" id="38301"/>
    <lineage>
        <taxon>Bacteria</taxon>
        <taxon>Bacillati</taxon>
        <taxon>Actinomycetota</taxon>
        <taxon>Actinomycetes</taxon>
        <taxon>Mycobacteriales</taxon>
        <taxon>Corynebacteriaceae</taxon>
        <taxon>Corynebacterium</taxon>
    </lineage>
</organism>
<evidence type="ECO:0000256" key="7">
    <source>
        <dbReference type="ARBA" id="ARBA00023160"/>
    </source>
</evidence>
<comment type="subcellular location">
    <subcellularLocation>
        <location evidence="8">Cytoplasm</location>
    </subcellularLocation>
</comment>
<name>A0A376D3E0_9CORY</name>
<dbReference type="EC" id="2.7.8.7" evidence="8"/>
<evidence type="ECO:0000313" key="11">
    <source>
        <dbReference type="Proteomes" id="UP000254287"/>
    </source>
</evidence>
<evidence type="ECO:0000256" key="8">
    <source>
        <dbReference type="HAMAP-Rule" id="MF_00101"/>
    </source>
</evidence>
<evidence type="ECO:0000256" key="1">
    <source>
        <dbReference type="ARBA" id="ARBA00022516"/>
    </source>
</evidence>
<comment type="cofactor">
    <cofactor evidence="8">
        <name>Mg(2+)</name>
        <dbReference type="ChEBI" id="CHEBI:18420"/>
    </cofactor>
</comment>
<dbReference type="EMBL" id="UFXP01000001">
    <property type="protein sequence ID" value="STC80572.1"/>
    <property type="molecule type" value="Genomic_DNA"/>
</dbReference>
<dbReference type="HAMAP" id="MF_00101">
    <property type="entry name" value="AcpS"/>
    <property type="match status" value="1"/>
</dbReference>
<evidence type="ECO:0000256" key="5">
    <source>
        <dbReference type="ARBA" id="ARBA00022842"/>
    </source>
</evidence>